<feature type="domain" description="TraD/TraG TraM recognition site" evidence="2">
    <location>
        <begin position="435"/>
        <end position="534"/>
    </location>
</feature>
<dbReference type="Pfam" id="PF12696">
    <property type="entry name" value="TraG-D_C"/>
    <property type="match status" value="1"/>
</dbReference>
<dbReference type="Gene3D" id="3.40.50.300">
    <property type="entry name" value="P-loop containing nucleotide triphosphate hydrolases"/>
    <property type="match status" value="2"/>
</dbReference>
<keyword evidence="4" id="KW-1185">Reference proteome</keyword>
<name>A0A6M8HX44_9PROT</name>
<dbReference type="PANTHER" id="PTHR30121">
    <property type="entry name" value="UNCHARACTERIZED PROTEIN YJGR-RELATED"/>
    <property type="match status" value="1"/>
</dbReference>
<dbReference type="SUPFAM" id="SSF52540">
    <property type="entry name" value="P-loop containing nucleoside triphosphate hydrolases"/>
    <property type="match status" value="1"/>
</dbReference>
<keyword evidence="3" id="KW-0614">Plasmid</keyword>
<keyword evidence="3" id="KW-0238">DNA-binding</keyword>
<evidence type="ECO:0000256" key="1">
    <source>
        <dbReference type="SAM" id="Phobius"/>
    </source>
</evidence>
<dbReference type="PANTHER" id="PTHR30121:SF6">
    <property type="entry name" value="SLR6007 PROTEIN"/>
    <property type="match status" value="1"/>
</dbReference>
<protein>
    <submittedName>
        <fullName evidence="3">Type IV secretion system DNA-binding domain-containing protein</fullName>
    </submittedName>
</protein>
<evidence type="ECO:0000313" key="3">
    <source>
        <dbReference type="EMBL" id="QKE93134.1"/>
    </source>
</evidence>
<reference evidence="3 4" key="1">
    <citation type="journal article" date="2014" name="World J. Microbiol. Biotechnol.">
        <title>Biodiversity and physiological characteristics of Antarctic and Arctic lichens-associated bacteria.</title>
        <authorList>
            <person name="Lee Y.M."/>
            <person name="Kim E.H."/>
            <person name="Lee H.K."/>
            <person name="Hong S.G."/>
        </authorList>
    </citation>
    <scope>NUCLEOTIDE SEQUENCE [LARGE SCALE GENOMIC DNA]</scope>
    <source>
        <strain evidence="3 4">PAMC 26569</strain>
        <plasmid evidence="3">unnamed1</plasmid>
    </source>
</reference>
<dbReference type="KEGG" id="lck:HN018_23410"/>
<sequence length="777" mass="84231">MIRREITGPQAQYERAGGEAFRDVRPTTVRLSDALRSSASGLVLCGMAGATWFYPAALNLTLPISTLYSAWVLTRRVMLPLRLPRSAKRRDYNYPDPATRKPQMADGRFFVGTDAVTGQELWLTNADMRQHAAIPGTTGAGKTTSILSMLANALAQGSGFVLVDGKADNTLYGQVLALARRFGREDDVLALNFLVASGIKESNTFNPFATGNADAIREMLASQLGEQRPDDSNGLFRGRAVGLIGTLAPVLVWMRDNKGVTINIEKIRFSLEMPWIYTLAKNRIFLVRDPRTGTVSEIPVPDMPIDIVYPLLAYLGDLPGYDISVPYNEQRSDKPSEQHGYAVLYFLSTFAQMSISLGHIFKVESGDVEMRDVVLNRRILVVNLPALENSDDTLAALGKIVVAGLRGMLAQLLGARLEGKADEIFALKPTAGDSPFYIVFDEVAYYATSGMDRMLAMGRGLNVVFWLAFQEVSGIWARLGEKTQSLLGNANLTIAMRQQDAERTRDWLQKTAGEVSVTQATSYQGGSVGQYREAQHAEVKQVSRIDWRDLQSLLEGEAIVMFGGRRIYAKVFYAKLDTSGPTRLNRPIMLAAPKPDDISADVGTTRTIIDTLTSGSTAVTDGVEETPILAAMLDALALGMNARRPMSQCAGAAILAAAEAHITLLRSGHANPEGGAAAEPPVTDLLPMLEAAGSTPRREAVDPGMPANPISADAMRILMAIELHASGSPQHARRAALAALAERDRARDGHAAPVRPKAMAPHELVALIDQFTDRLAA</sequence>
<dbReference type="AlphaFoldDB" id="A0A6M8HX44"/>
<dbReference type="GO" id="GO:0003677">
    <property type="term" value="F:DNA binding"/>
    <property type="evidence" value="ECO:0007669"/>
    <property type="project" value="UniProtKB-KW"/>
</dbReference>
<geneLocation type="plasmid" evidence="3 4">
    <name>unnamed1</name>
</geneLocation>
<evidence type="ECO:0000259" key="2">
    <source>
        <dbReference type="Pfam" id="PF12696"/>
    </source>
</evidence>
<keyword evidence="1" id="KW-0812">Transmembrane</keyword>
<dbReference type="CDD" id="cd01127">
    <property type="entry name" value="TrwB_TraG_TraD_VirD4"/>
    <property type="match status" value="1"/>
</dbReference>
<gene>
    <name evidence="3" type="ORF">HN018_23410</name>
</gene>
<accession>A0A6M8HX44</accession>
<evidence type="ECO:0000313" key="4">
    <source>
        <dbReference type="Proteomes" id="UP000500767"/>
    </source>
</evidence>
<keyword evidence="1" id="KW-0472">Membrane</keyword>
<keyword evidence="1" id="KW-1133">Transmembrane helix</keyword>
<dbReference type="InterPro" id="IPR032689">
    <property type="entry name" value="TraG-D_C"/>
</dbReference>
<dbReference type="InterPro" id="IPR051162">
    <property type="entry name" value="T4SS_component"/>
</dbReference>
<dbReference type="EMBL" id="CP053709">
    <property type="protein sequence ID" value="QKE93134.1"/>
    <property type="molecule type" value="Genomic_DNA"/>
</dbReference>
<dbReference type="InterPro" id="IPR027417">
    <property type="entry name" value="P-loop_NTPase"/>
</dbReference>
<feature type="transmembrane region" description="Helical" evidence="1">
    <location>
        <begin position="60"/>
        <end position="79"/>
    </location>
</feature>
<organism evidence="3 4">
    <name type="scientific">Lichenicola cladoniae</name>
    <dbReference type="NCBI Taxonomy" id="1484109"/>
    <lineage>
        <taxon>Bacteria</taxon>
        <taxon>Pseudomonadati</taxon>
        <taxon>Pseudomonadota</taxon>
        <taxon>Alphaproteobacteria</taxon>
        <taxon>Acetobacterales</taxon>
        <taxon>Acetobacteraceae</taxon>
        <taxon>Lichenicola</taxon>
    </lineage>
</organism>
<proteinExistence type="predicted"/>
<dbReference type="Proteomes" id="UP000500767">
    <property type="component" value="Plasmid unnamed1"/>
</dbReference>
<dbReference type="RefSeq" id="WP_171833890.1">
    <property type="nucleotide sequence ID" value="NZ_CP053709.1"/>
</dbReference>